<accession>A0A4V1NPM6</accession>
<protein>
    <submittedName>
        <fullName evidence="1">Uncharacterized protein</fullName>
    </submittedName>
</protein>
<dbReference type="AlphaFoldDB" id="A0A4V1NPM6"/>
<reference evidence="1 2" key="1">
    <citation type="submission" date="2019-01" db="EMBL/GenBank/DDBJ databases">
        <title>Draft genome sequences of the type strain Streptomyces sioyaensis DSM 40032 and its novel strain, TM32, a thermotolerant antibiotics-producing actinobacterium.</title>
        <authorList>
            <person name="Nakaew N."/>
            <person name="Lumyong S."/>
            <person name="Sloan W.T."/>
            <person name="Sungthong R."/>
        </authorList>
    </citation>
    <scope>NUCLEOTIDE SEQUENCE [LARGE SCALE GENOMIC DNA]</scope>
    <source>
        <strain evidence="1 2">DSM 40032</strain>
    </source>
</reference>
<organism evidence="1 2">
    <name type="scientific">Streptomyces sioyaensis</name>
    <dbReference type="NCBI Taxonomy" id="67364"/>
    <lineage>
        <taxon>Bacteria</taxon>
        <taxon>Bacillati</taxon>
        <taxon>Actinomycetota</taxon>
        <taxon>Actinomycetes</taxon>
        <taxon>Kitasatosporales</taxon>
        <taxon>Streptomycetaceae</taxon>
        <taxon>Streptomyces</taxon>
    </lineage>
</organism>
<dbReference type="EMBL" id="SDIF01000052">
    <property type="protein sequence ID" value="RXS65350.1"/>
    <property type="molecule type" value="Genomic_DNA"/>
</dbReference>
<evidence type="ECO:0000313" key="1">
    <source>
        <dbReference type="EMBL" id="RXS65350.1"/>
    </source>
</evidence>
<dbReference type="GeneID" id="95783002"/>
<proteinExistence type="predicted"/>
<keyword evidence="2" id="KW-1185">Reference proteome</keyword>
<dbReference type="Proteomes" id="UP000289482">
    <property type="component" value="Unassembled WGS sequence"/>
</dbReference>
<dbReference type="RefSeq" id="WP_217371187.1">
    <property type="nucleotide sequence ID" value="NZ_SDIF01000052.1"/>
</dbReference>
<gene>
    <name evidence="1" type="ORF">EST54_18980</name>
</gene>
<evidence type="ECO:0000313" key="2">
    <source>
        <dbReference type="Proteomes" id="UP000289482"/>
    </source>
</evidence>
<name>A0A4V1NPM6_9ACTN</name>
<sequence>MDILRAWLIGRRHRAAHLATLSPGDDIDCRGTSFTVELLDQWLDALVDPTTGRPHLGNAIFYRAGFTGRVDFREATFTGVALFFETTFNVVTPSLTT</sequence>
<comment type="caution">
    <text evidence="1">The sequence shown here is derived from an EMBL/GenBank/DDBJ whole genome shotgun (WGS) entry which is preliminary data.</text>
</comment>